<organism evidence="2">
    <name type="scientific">Tetraselmis sp. GSL018</name>
    <dbReference type="NCBI Taxonomy" id="582737"/>
    <lineage>
        <taxon>Eukaryota</taxon>
        <taxon>Viridiplantae</taxon>
        <taxon>Chlorophyta</taxon>
        <taxon>core chlorophytes</taxon>
        <taxon>Chlorodendrophyceae</taxon>
        <taxon>Chlorodendrales</taxon>
        <taxon>Chlorodendraceae</taxon>
        <taxon>Tetraselmis</taxon>
    </lineage>
</organism>
<feature type="non-terminal residue" evidence="2">
    <location>
        <position position="388"/>
    </location>
</feature>
<evidence type="ECO:0000313" key="2">
    <source>
        <dbReference type="EMBL" id="JAC62486.1"/>
    </source>
</evidence>
<feature type="compositionally biased region" description="Basic residues" evidence="1">
    <location>
        <begin position="148"/>
        <end position="159"/>
    </location>
</feature>
<sequence length="388" mass="42637">SDLPSRSRPPGPGGSPGPDGADARSEHHRLRQPQAEQQRGPHAKGGMSQGAAESACSLRGEAGAGFGLQISGCNPQPREPQLADGAGGRKKGPAGRRAAQRMQDGVECCMMQGSHLRPPPPEKAEAMPASCPYGTELDVGDGCEQQRRGRHQSQRRHFPPQKSHIGPGADTEKVQQEAHRGRKTSNFSAEGSEAYADALERHRALKEKQESDEKGAEAALWMRKLELDKQARSTVRQRRSEQKRLAGELQEQMHEHDSQRAMERLSPGEAVALIEHRDPHPEARQEQAERYRQELDRQVMEKTLTKEALRTREQSEELAMLADAEEDLVSHVESEHERVRAAQAKLREEWGRQISEARQARDRGRSAGGSRQGPRAAAAGCGNPLAGS</sequence>
<dbReference type="EMBL" id="GBEZ01024508">
    <property type="protein sequence ID" value="JAC62486.1"/>
    <property type="molecule type" value="Transcribed_RNA"/>
</dbReference>
<gene>
    <name evidence="2" type="ORF">TSPGSL018_23234</name>
</gene>
<accession>A0A061QVY4</accession>
<name>A0A061QVY4_9CHLO</name>
<feature type="region of interest" description="Disordered" evidence="1">
    <location>
        <begin position="1"/>
        <end position="191"/>
    </location>
</feature>
<reference evidence="2" key="1">
    <citation type="submission" date="2014-05" db="EMBL/GenBank/DDBJ databases">
        <title>The transcriptome of the halophilic microalga Tetraselmis sp. GSL018 isolated from the Great Salt Lake, Utah.</title>
        <authorList>
            <person name="Jinkerson R.E."/>
            <person name="D'Adamo S."/>
            <person name="Posewitz M.C."/>
        </authorList>
    </citation>
    <scope>NUCLEOTIDE SEQUENCE</scope>
    <source>
        <strain evidence="2">GSL018</strain>
    </source>
</reference>
<evidence type="ECO:0000256" key="1">
    <source>
        <dbReference type="SAM" id="MobiDB-lite"/>
    </source>
</evidence>
<feature type="compositionally biased region" description="Basic and acidic residues" evidence="1">
    <location>
        <begin position="238"/>
        <end position="263"/>
    </location>
</feature>
<proteinExistence type="predicted"/>
<feature type="region of interest" description="Disordered" evidence="1">
    <location>
        <begin position="348"/>
        <end position="388"/>
    </location>
</feature>
<feature type="non-terminal residue" evidence="2">
    <location>
        <position position="1"/>
    </location>
</feature>
<feature type="compositionally biased region" description="Basic and acidic residues" evidence="1">
    <location>
        <begin position="170"/>
        <end position="179"/>
    </location>
</feature>
<protein>
    <submittedName>
        <fullName evidence="2">Uncharacterized protein</fullName>
    </submittedName>
</protein>
<feature type="region of interest" description="Disordered" evidence="1">
    <location>
        <begin position="230"/>
        <end position="263"/>
    </location>
</feature>
<dbReference type="AlphaFoldDB" id="A0A061QVY4"/>